<evidence type="ECO:0000313" key="3">
    <source>
        <dbReference type="Proteomes" id="UP000005824"/>
    </source>
</evidence>
<proteinExistence type="predicted"/>
<feature type="domain" description="DUF5801" evidence="1">
    <location>
        <begin position="172"/>
        <end position="324"/>
    </location>
</feature>
<keyword evidence="3" id="KW-1185">Reference proteome</keyword>
<protein>
    <recommendedName>
        <fullName evidence="1">DUF5801 domain-containing protein</fullName>
    </recommendedName>
</protein>
<name>B4DAX9_9BACT</name>
<feature type="domain" description="DUF5801" evidence="1">
    <location>
        <begin position="2"/>
        <end position="151"/>
    </location>
</feature>
<organism evidence="2 3">
    <name type="scientific">Chthoniobacter flavus Ellin428</name>
    <dbReference type="NCBI Taxonomy" id="497964"/>
    <lineage>
        <taxon>Bacteria</taxon>
        <taxon>Pseudomonadati</taxon>
        <taxon>Verrucomicrobiota</taxon>
        <taxon>Spartobacteria</taxon>
        <taxon>Chthoniobacterales</taxon>
        <taxon>Chthoniobacteraceae</taxon>
        <taxon>Chthoniobacter</taxon>
    </lineage>
</organism>
<dbReference type="AlphaFoldDB" id="B4DAX9"/>
<dbReference type="Proteomes" id="UP000005824">
    <property type="component" value="Unassembled WGS sequence"/>
</dbReference>
<feature type="domain" description="DUF5801" evidence="1">
    <location>
        <begin position="518"/>
        <end position="670"/>
    </location>
</feature>
<comment type="caution">
    <text evidence="2">The sequence shown here is derived from an EMBL/GenBank/DDBJ whole genome shotgun (WGS) entry which is preliminary data.</text>
</comment>
<dbReference type="eggNOG" id="COG2931">
    <property type="taxonomic scope" value="Bacteria"/>
</dbReference>
<dbReference type="InParanoid" id="B4DAX9"/>
<dbReference type="EMBL" id="ABVL01000033">
    <property type="protein sequence ID" value="EDY16451.1"/>
    <property type="molecule type" value="Genomic_DNA"/>
</dbReference>
<gene>
    <name evidence="2" type="ORF">CfE428DRAFT_6070</name>
</gene>
<dbReference type="STRING" id="497964.CfE428DRAFT_6070"/>
<feature type="domain" description="DUF5801" evidence="1">
    <location>
        <begin position="345"/>
        <end position="497"/>
    </location>
</feature>
<dbReference type="Pfam" id="PF19116">
    <property type="entry name" value="DUF5801"/>
    <property type="match status" value="4"/>
</dbReference>
<accession>B4DAX9</accession>
<sequence length="890" mass="88645">MDESFLPTGSGTGPAGSTVDTEAFAGAFTHVNGADGASVSYGLSVSASGVDSGLIDSLTGNHVFLFLESGAVVAREGTTSATATTGPVEFTLSVDGSGNVTATLDRSVHQGSADSPVDSNEAVSLTSGLVTLTATITDADGDHQAASIDLGSHVSIHDDGPSITAVGTATALNVDESFLPTGSGTGPTGSTVDTEAFAGAFTHVNGADGASISYGLSVSASGVDSGLIDSLTGNHVFLFLESGAVVAREGTTSATAATGPIEFTLSVDGSGNVTATLDRSVHQSSADSPVDSNEAVSLTSGLVTLTATITDADGDHQAASIDLGSHVSIHDDGPSITAVGTATALNVDESFLPTGSGTGPAGSTVDTEAFAGAFTHLNGADGASVSYGLSVSASGVDSGLVDSLTGNHVFLFLESGAVVAREGTTSVTAATGPVEFTLSVDGSGNVTATLDRSVHQSSADSPVDSNEAVSLTSGLVALTATITDADGDHQAASIDLGSHVSIHDDGPSITAVGTATALNVDESFLPTGSGTGPTGSTVDTEAFAGAFTHVNGADGASISYGLSVSASGVDSGLIDSLTGNHVFLFLESGAVVAREGATSVAAATGSIEFTLSVDGSGNVTATLDRSVHQNSPDSQVDANEAVSLTSGLVTLTATITDGDGDHQAASIDLGSHVSIHDDGPTITAIQNLIMPNIDNTVDHGTWVPVFGADGPSATSAVSVLMGTPPAGTTYTVTDTLTNVSGHELFEVDVSSSTLSYTFYEYSDYNTLTNNGEMFAFTDLAHTTSFFELLANTGGTYSFHLDTNSLQSSTTISLTGGAHSGTGDFLTFVGTTSTFANGNDPTTGYDILVDGWNTADTNPNDHTVHVNNNGGGIDSAISIPTSPRCSGSRIT</sequence>
<dbReference type="InterPro" id="IPR043824">
    <property type="entry name" value="DUF5801"/>
</dbReference>
<evidence type="ECO:0000259" key="1">
    <source>
        <dbReference type="Pfam" id="PF19116"/>
    </source>
</evidence>
<evidence type="ECO:0000313" key="2">
    <source>
        <dbReference type="EMBL" id="EDY16451.1"/>
    </source>
</evidence>
<reference evidence="2 3" key="1">
    <citation type="journal article" date="2011" name="J. Bacteriol.">
        <title>Genome sequence of Chthoniobacter flavus Ellin428, an aerobic heterotrophic soil bacterium.</title>
        <authorList>
            <person name="Kant R."/>
            <person name="van Passel M.W."/>
            <person name="Palva A."/>
            <person name="Lucas S."/>
            <person name="Lapidus A."/>
            <person name="Glavina Del Rio T."/>
            <person name="Dalin E."/>
            <person name="Tice H."/>
            <person name="Bruce D."/>
            <person name="Goodwin L."/>
            <person name="Pitluck S."/>
            <person name="Larimer F.W."/>
            <person name="Land M.L."/>
            <person name="Hauser L."/>
            <person name="Sangwan P."/>
            <person name="de Vos W.M."/>
            <person name="Janssen P.H."/>
            <person name="Smidt H."/>
        </authorList>
    </citation>
    <scope>NUCLEOTIDE SEQUENCE [LARGE SCALE GENOMIC DNA]</scope>
    <source>
        <strain evidence="2 3">Ellin428</strain>
    </source>
</reference>